<dbReference type="HOGENOM" id="CLU_3137712_0_0_5"/>
<dbReference type="Proteomes" id="UP000003947">
    <property type="component" value="Unassembled WGS sequence"/>
</dbReference>
<name>I4YN80_9HYPH</name>
<organism evidence="1 2">
    <name type="scientific">Microvirga lotononidis</name>
    <dbReference type="NCBI Taxonomy" id="864069"/>
    <lineage>
        <taxon>Bacteria</taxon>
        <taxon>Pseudomonadati</taxon>
        <taxon>Pseudomonadota</taxon>
        <taxon>Alphaproteobacteria</taxon>
        <taxon>Hyphomicrobiales</taxon>
        <taxon>Methylobacteriaceae</taxon>
        <taxon>Microvirga</taxon>
    </lineage>
</organism>
<protein>
    <submittedName>
        <fullName evidence="1">Uncharacterized protein</fullName>
    </submittedName>
</protein>
<keyword evidence="2" id="KW-1185">Reference proteome</keyword>
<dbReference type="STRING" id="864069.MicloDRAFT_00061480"/>
<dbReference type="AlphaFoldDB" id="I4YN80"/>
<proteinExistence type="predicted"/>
<accession>I4YN80</accession>
<dbReference type="EMBL" id="JH660647">
    <property type="protein sequence ID" value="EIM25422.1"/>
    <property type="molecule type" value="Genomic_DNA"/>
</dbReference>
<gene>
    <name evidence="1" type="ORF">MicloDRAFT_00061480</name>
</gene>
<sequence length="49" mass="5160">MRMRILLALARDSTEASRTGIPASACAQQIPLPGSGSRALRAVPNIMPL</sequence>
<dbReference type="PATRIC" id="fig|864069.3.peg.6584"/>
<evidence type="ECO:0000313" key="1">
    <source>
        <dbReference type="EMBL" id="EIM25422.1"/>
    </source>
</evidence>
<reference evidence="1 2" key="1">
    <citation type="submission" date="2012-02" db="EMBL/GenBank/DDBJ databases">
        <title>Improved High-Quality Draft sequence of Microvirga sp. WSM3557.</title>
        <authorList>
            <consortium name="US DOE Joint Genome Institute"/>
            <person name="Lucas S."/>
            <person name="Han J."/>
            <person name="Lapidus A."/>
            <person name="Cheng J.-F."/>
            <person name="Goodwin L."/>
            <person name="Pitluck S."/>
            <person name="Peters L."/>
            <person name="Zhang X."/>
            <person name="Detter J.C."/>
            <person name="Han C."/>
            <person name="Tapia R."/>
            <person name="Land M."/>
            <person name="Hauser L."/>
            <person name="Kyrpides N."/>
            <person name="Ivanova N."/>
            <person name="Pagani I."/>
            <person name="Brau L."/>
            <person name="Yates R."/>
            <person name="O'Hara G."/>
            <person name="Rui T."/>
            <person name="Howieson J."/>
            <person name="Reeve W."/>
            <person name="Woyke T."/>
        </authorList>
    </citation>
    <scope>NUCLEOTIDE SEQUENCE [LARGE SCALE GENOMIC DNA]</scope>
    <source>
        <strain evidence="1 2">WSM3557</strain>
    </source>
</reference>
<evidence type="ECO:0000313" key="2">
    <source>
        <dbReference type="Proteomes" id="UP000003947"/>
    </source>
</evidence>